<dbReference type="EMBL" id="JACOQK010000001">
    <property type="protein sequence ID" value="MBC5786712.1"/>
    <property type="molecule type" value="Genomic_DNA"/>
</dbReference>
<protein>
    <submittedName>
        <fullName evidence="9">AEC family transporter</fullName>
    </submittedName>
</protein>
<dbReference type="PANTHER" id="PTHR36838:SF1">
    <property type="entry name" value="SLR1864 PROTEIN"/>
    <property type="match status" value="1"/>
</dbReference>
<dbReference type="PANTHER" id="PTHR36838">
    <property type="entry name" value="AUXIN EFFLUX CARRIER FAMILY PROTEIN"/>
    <property type="match status" value="1"/>
</dbReference>
<evidence type="ECO:0000313" key="10">
    <source>
        <dbReference type="Proteomes" id="UP000649151"/>
    </source>
</evidence>
<evidence type="ECO:0000256" key="3">
    <source>
        <dbReference type="ARBA" id="ARBA00022448"/>
    </source>
</evidence>
<proteinExistence type="inferred from homology"/>
<dbReference type="Pfam" id="PF03547">
    <property type="entry name" value="Mem_trans"/>
    <property type="match status" value="1"/>
</dbReference>
<feature type="transmembrane region" description="Helical" evidence="8">
    <location>
        <begin position="254"/>
        <end position="273"/>
    </location>
</feature>
<organism evidence="9 10">
    <name type="scientific">Clostridium facile</name>
    <dbReference type="NCBI Taxonomy" id="2763035"/>
    <lineage>
        <taxon>Bacteria</taxon>
        <taxon>Bacillati</taxon>
        <taxon>Bacillota</taxon>
        <taxon>Clostridia</taxon>
        <taxon>Eubacteriales</taxon>
        <taxon>Clostridiaceae</taxon>
        <taxon>Clostridium</taxon>
    </lineage>
</organism>
<keyword evidence="4" id="KW-1003">Cell membrane</keyword>
<dbReference type="InterPro" id="IPR004776">
    <property type="entry name" value="Mem_transp_PIN-like"/>
</dbReference>
<feature type="transmembrane region" description="Helical" evidence="8">
    <location>
        <begin position="187"/>
        <end position="210"/>
    </location>
</feature>
<keyword evidence="6 8" id="KW-1133">Transmembrane helix</keyword>
<gene>
    <name evidence="9" type="ORF">H8Z77_01545</name>
</gene>
<keyword evidence="3" id="KW-0813">Transport</keyword>
<dbReference type="Proteomes" id="UP000649151">
    <property type="component" value="Unassembled WGS sequence"/>
</dbReference>
<reference evidence="9 10" key="1">
    <citation type="submission" date="2020-08" db="EMBL/GenBank/DDBJ databases">
        <title>Genome public.</title>
        <authorList>
            <person name="Liu C."/>
            <person name="Sun Q."/>
        </authorList>
    </citation>
    <scope>NUCLEOTIDE SEQUENCE [LARGE SCALE GENOMIC DNA]</scope>
    <source>
        <strain evidence="9 10">NSJ-27</strain>
    </source>
</reference>
<dbReference type="Gene3D" id="1.20.1530.20">
    <property type="match status" value="1"/>
</dbReference>
<keyword evidence="7 8" id="KW-0472">Membrane</keyword>
<feature type="transmembrane region" description="Helical" evidence="8">
    <location>
        <begin position="285"/>
        <end position="307"/>
    </location>
</feature>
<keyword evidence="5 8" id="KW-0812">Transmembrane</keyword>
<dbReference type="RefSeq" id="WP_186995951.1">
    <property type="nucleotide sequence ID" value="NZ_JACOQK010000001.1"/>
</dbReference>
<sequence>MDSALTILSQVVMMFVLIAVGFVCYRIGMFTNRANKQISNFVLTIVTAALILDTYQTDSNPKLIANLGICFVLSVLVLFLGVIVSLVLKWKGKNHDTIATERFGTIYPNSAYMGIPLLLATVGETGVFYASAFFIAFNLMTWTQGVSLLTGKMDKKLILTAITSPAIISIVIGLPMFLFQIKFPAPVASAVSSLAGLMTPLSMVVSGVFIAQTNLIKAFTSIRVYIVSFLKLILIPAIVLMILTILPLDYEVKLTMLILSAAPCATGTMLFASRFGGDIETASSVFTVSTILCIITIPALIMVSQLLW</sequence>
<comment type="subcellular location">
    <subcellularLocation>
        <location evidence="1">Cell membrane</location>
        <topology evidence="1">Multi-pass membrane protein</topology>
    </subcellularLocation>
</comment>
<name>A0ABR7INL1_9CLOT</name>
<evidence type="ECO:0000256" key="5">
    <source>
        <dbReference type="ARBA" id="ARBA00022692"/>
    </source>
</evidence>
<feature type="transmembrane region" description="Helical" evidence="8">
    <location>
        <begin position="6"/>
        <end position="28"/>
    </location>
</feature>
<evidence type="ECO:0000256" key="1">
    <source>
        <dbReference type="ARBA" id="ARBA00004651"/>
    </source>
</evidence>
<dbReference type="InterPro" id="IPR038770">
    <property type="entry name" value="Na+/solute_symporter_sf"/>
</dbReference>
<feature type="transmembrane region" description="Helical" evidence="8">
    <location>
        <begin position="157"/>
        <end position="181"/>
    </location>
</feature>
<accession>A0ABR7INL1</accession>
<evidence type="ECO:0000256" key="8">
    <source>
        <dbReference type="SAM" id="Phobius"/>
    </source>
</evidence>
<comment type="similarity">
    <text evidence="2">Belongs to the auxin efflux carrier (TC 2.A.69) family.</text>
</comment>
<keyword evidence="10" id="KW-1185">Reference proteome</keyword>
<evidence type="ECO:0000256" key="4">
    <source>
        <dbReference type="ARBA" id="ARBA00022475"/>
    </source>
</evidence>
<evidence type="ECO:0000256" key="6">
    <source>
        <dbReference type="ARBA" id="ARBA00022989"/>
    </source>
</evidence>
<evidence type="ECO:0000256" key="7">
    <source>
        <dbReference type="ARBA" id="ARBA00023136"/>
    </source>
</evidence>
<feature type="transmembrane region" description="Helical" evidence="8">
    <location>
        <begin position="222"/>
        <end position="248"/>
    </location>
</feature>
<evidence type="ECO:0000313" key="9">
    <source>
        <dbReference type="EMBL" id="MBC5786712.1"/>
    </source>
</evidence>
<evidence type="ECO:0000256" key="2">
    <source>
        <dbReference type="ARBA" id="ARBA00010145"/>
    </source>
</evidence>
<feature type="transmembrane region" description="Helical" evidence="8">
    <location>
        <begin position="63"/>
        <end position="90"/>
    </location>
</feature>
<comment type="caution">
    <text evidence="9">The sequence shown here is derived from an EMBL/GenBank/DDBJ whole genome shotgun (WGS) entry which is preliminary data.</text>
</comment>